<evidence type="ECO:0000313" key="9">
    <source>
        <dbReference type="Proteomes" id="UP000776983"/>
    </source>
</evidence>
<keyword evidence="4 7" id="KW-0812">Transmembrane</keyword>
<dbReference type="PANTHER" id="PTHR34584">
    <property type="entry name" value="NA(+)/H(+) ANTIPORTER SUBUNIT E1"/>
    <property type="match status" value="1"/>
</dbReference>
<gene>
    <name evidence="8" type="ORF">H0484_09475</name>
</gene>
<evidence type="ECO:0000256" key="2">
    <source>
        <dbReference type="ARBA" id="ARBA00006228"/>
    </source>
</evidence>
<keyword evidence="9" id="KW-1185">Reference proteome</keyword>
<protein>
    <submittedName>
        <fullName evidence="8">Na+/H+ antiporter subunit E</fullName>
    </submittedName>
</protein>
<comment type="similarity">
    <text evidence="2">Belongs to the CPA3 antiporters (TC 2.A.63) subunit E family.</text>
</comment>
<evidence type="ECO:0000256" key="6">
    <source>
        <dbReference type="ARBA" id="ARBA00023136"/>
    </source>
</evidence>
<dbReference type="PANTHER" id="PTHR34584:SF1">
    <property type="entry name" value="NA(+)_H(+) ANTIPORTER SUBUNIT E1"/>
    <property type="match status" value="1"/>
</dbReference>
<evidence type="ECO:0000256" key="5">
    <source>
        <dbReference type="ARBA" id="ARBA00022989"/>
    </source>
</evidence>
<accession>A0ABS8CD68</accession>
<dbReference type="PIRSF" id="PIRSF019239">
    <property type="entry name" value="MrpE"/>
    <property type="match status" value="1"/>
</dbReference>
<keyword evidence="5 7" id="KW-1133">Transmembrane helix</keyword>
<dbReference type="InterPro" id="IPR002758">
    <property type="entry name" value="Cation_antiport_E"/>
</dbReference>
<dbReference type="EMBL" id="JACDXW010000004">
    <property type="protein sequence ID" value="MCB5363975.1"/>
    <property type="molecule type" value="Genomic_DNA"/>
</dbReference>
<feature type="transmembrane region" description="Helical" evidence="7">
    <location>
        <begin position="27"/>
        <end position="45"/>
    </location>
</feature>
<keyword evidence="3" id="KW-1003">Cell membrane</keyword>
<comment type="subcellular location">
    <subcellularLocation>
        <location evidence="1">Cell membrane</location>
        <topology evidence="1">Multi-pass membrane protein</topology>
    </subcellularLocation>
</comment>
<name>A0ABS8CD68_9BURK</name>
<sequence>MKKIVYWLVLPCILLAVWLLLNRSVSPSHIAIGGILALLLAWAAMPLRPLRATPKRPWVLVVLLVHVIIDIIRSNIQVARLIWLGPKSHTPGFMRIPLSLRDPHGLALLSCIITYTPGTVWAGFSEDKGLLTLHILDLKDQQYWIDLVQQRYERPLKEIFE</sequence>
<proteinExistence type="inferred from homology"/>
<organism evidence="8 9">
    <name type="scientific">Mesopusillimonas faecipullorum</name>
    <dbReference type="NCBI Taxonomy" id="2755040"/>
    <lineage>
        <taxon>Bacteria</taxon>
        <taxon>Pseudomonadati</taxon>
        <taxon>Pseudomonadota</taxon>
        <taxon>Betaproteobacteria</taxon>
        <taxon>Burkholderiales</taxon>
        <taxon>Alcaligenaceae</taxon>
        <taxon>Mesopusillimonas</taxon>
    </lineage>
</organism>
<dbReference type="NCBIfam" id="NF006520">
    <property type="entry name" value="PRK08965.1-4"/>
    <property type="match status" value="1"/>
</dbReference>
<feature type="transmembrane region" description="Helical" evidence="7">
    <location>
        <begin position="5"/>
        <end position="21"/>
    </location>
</feature>
<evidence type="ECO:0000313" key="8">
    <source>
        <dbReference type="EMBL" id="MCB5363975.1"/>
    </source>
</evidence>
<evidence type="ECO:0000256" key="3">
    <source>
        <dbReference type="ARBA" id="ARBA00022475"/>
    </source>
</evidence>
<feature type="transmembrane region" description="Helical" evidence="7">
    <location>
        <begin position="57"/>
        <end position="83"/>
    </location>
</feature>
<evidence type="ECO:0000256" key="4">
    <source>
        <dbReference type="ARBA" id="ARBA00022692"/>
    </source>
</evidence>
<comment type="caution">
    <text evidence="8">The sequence shown here is derived from an EMBL/GenBank/DDBJ whole genome shotgun (WGS) entry which is preliminary data.</text>
</comment>
<keyword evidence="6 7" id="KW-0472">Membrane</keyword>
<dbReference type="Pfam" id="PF01899">
    <property type="entry name" value="MNHE"/>
    <property type="match status" value="1"/>
</dbReference>
<evidence type="ECO:0000256" key="1">
    <source>
        <dbReference type="ARBA" id="ARBA00004651"/>
    </source>
</evidence>
<dbReference type="RefSeq" id="WP_226954338.1">
    <property type="nucleotide sequence ID" value="NZ_JACDXW010000004.1"/>
</dbReference>
<evidence type="ECO:0000256" key="7">
    <source>
        <dbReference type="SAM" id="Phobius"/>
    </source>
</evidence>
<reference evidence="8 9" key="1">
    <citation type="submission" date="2020-07" db="EMBL/GenBank/DDBJ databases">
        <title>Pusillimonas sp. nov., isolated from poultry manure in Taiwan.</title>
        <authorList>
            <person name="Lin S.-Y."/>
            <person name="Tang Y.-S."/>
            <person name="Young C.-C."/>
        </authorList>
    </citation>
    <scope>NUCLEOTIDE SEQUENCE [LARGE SCALE GENOMIC DNA]</scope>
    <source>
        <strain evidence="8 9">CC-YST705</strain>
    </source>
</reference>
<dbReference type="Proteomes" id="UP000776983">
    <property type="component" value="Unassembled WGS sequence"/>
</dbReference>
<feature type="transmembrane region" description="Helical" evidence="7">
    <location>
        <begin position="103"/>
        <end position="124"/>
    </location>
</feature>